<organism evidence="1 2">
    <name type="scientific">Atta colombica</name>
    <dbReference type="NCBI Taxonomy" id="520822"/>
    <lineage>
        <taxon>Eukaryota</taxon>
        <taxon>Metazoa</taxon>
        <taxon>Ecdysozoa</taxon>
        <taxon>Arthropoda</taxon>
        <taxon>Hexapoda</taxon>
        <taxon>Insecta</taxon>
        <taxon>Pterygota</taxon>
        <taxon>Neoptera</taxon>
        <taxon>Endopterygota</taxon>
        <taxon>Hymenoptera</taxon>
        <taxon>Apocrita</taxon>
        <taxon>Aculeata</taxon>
        <taxon>Formicoidea</taxon>
        <taxon>Formicidae</taxon>
        <taxon>Myrmicinae</taxon>
        <taxon>Atta</taxon>
    </lineage>
</organism>
<evidence type="ECO:0000313" key="1">
    <source>
        <dbReference type="EMBL" id="KYM78318.1"/>
    </source>
</evidence>
<gene>
    <name evidence="1" type="ORF">ALC53_10973</name>
</gene>
<protein>
    <submittedName>
        <fullName evidence="1">Uncharacterized protein</fullName>
    </submittedName>
</protein>
<evidence type="ECO:0000313" key="2">
    <source>
        <dbReference type="Proteomes" id="UP000078540"/>
    </source>
</evidence>
<accession>A0A195B1E9</accession>
<keyword evidence="2" id="KW-1185">Reference proteome</keyword>
<sequence length="210" mass="24053">MRVGVSQRGATTFNRDPFLTLNCNFDTDENNSASIELSLIASRDSKSIIVTRPRKGFKEREEEEERFGKPREYRMQHPRLVVGCRARGKKEAMENGDGYAAVYKPDEEREINNVVEEREMENRVPYALANSLPRPAGRPGIHCVHSLYCILFAIRMHRKNDDVYSYIVGIGSIMEYWVTFDQVLRGIPKGGIVSQEEVEIHLGLERNFSA</sequence>
<proteinExistence type="predicted"/>
<dbReference type="STRING" id="520822.A0A195B1E9"/>
<dbReference type="Proteomes" id="UP000078540">
    <property type="component" value="Unassembled WGS sequence"/>
</dbReference>
<reference evidence="1 2" key="1">
    <citation type="submission" date="2015-09" db="EMBL/GenBank/DDBJ databases">
        <title>Atta colombica WGS genome.</title>
        <authorList>
            <person name="Nygaard S."/>
            <person name="Hu H."/>
            <person name="Boomsma J."/>
            <person name="Zhang G."/>
        </authorList>
    </citation>
    <scope>NUCLEOTIDE SEQUENCE [LARGE SCALE GENOMIC DNA]</scope>
    <source>
        <strain evidence="1">Treedump-2</strain>
        <tissue evidence="1">Whole body</tissue>
    </source>
</reference>
<dbReference type="EMBL" id="KQ976662">
    <property type="protein sequence ID" value="KYM78318.1"/>
    <property type="molecule type" value="Genomic_DNA"/>
</dbReference>
<name>A0A195B1E9_9HYME</name>
<dbReference type="AlphaFoldDB" id="A0A195B1E9"/>